<evidence type="ECO:0000256" key="1">
    <source>
        <dbReference type="SAM" id="MobiDB-lite"/>
    </source>
</evidence>
<gene>
    <name evidence="2" type="ORF">E2C01_041778</name>
</gene>
<keyword evidence="3" id="KW-1185">Reference proteome</keyword>
<protein>
    <submittedName>
        <fullName evidence="2">Uncharacterized protein</fullName>
    </submittedName>
</protein>
<accession>A0A5B7FUM8</accession>
<proteinExistence type="predicted"/>
<dbReference type="EMBL" id="VSRR010008055">
    <property type="protein sequence ID" value="MPC48014.1"/>
    <property type="molecule type" value="Genomic_DNA"/>
</dbReference>
<dbReference type="Proteomes" id="UP000324222">
    <property type="component" value="Unassembled WGS sequence"/>
</dbReference>
<evidence type="ECO:0000313" key="3">
    <source>
        <dbReference type="Proteomes" id="UP000324222"/>
    </source>
</evidence>
<name>A0A5B7FUM8_PORTR</name>
<comment type="caution">
    <text evidence="2">The sequence shown here is derived from an EMBL/GenBank/DDBJ whole genome shotgun (WGS) entry which is preliminary data.</text>
</comment>
<evidence type="ECO:0000313" key="2">
    <source>
        <dbReference type="EMBL" id="MPC48014.1"/>
    </source>
</evidence>
<sequence>MAEEEEEKEKEKEEGGREGGMQAPFTCKHLMSQRRHKSASATEEQLQISPNQYTLQISCEGLYKC</sequence>
<feature type="region of interest" description="Disordered" evidence="1">
    <location>
        <begin position="1"/>
        <end position="24"/>
    </location>
</feature>
<reference evidence="2 3" key="1">
    <citation type="submission" date="2019-05" db="EMBL/GenBank/DDBJ databases">
        <title>Another draft genome of Portunus trituberculatus and its Hox gene families provides insights of decapod evolution.</title>
        <authorList>
            <person name="Jeong J.-H."/>
            <person name="Song I."/>
            <person name="Kim S."/>
            <person name="Choi T."/>
            <person name="Kim D."/>
            <person name="Ryu S."/>
            <person name="Kim W."/>
        </authorList>
    </citation>
    <scope>NUCLEOTIDE SEQUENCE [LARGE SCALE GENOMIC DNA]</scope>
    <source>
        <tissue evidence="2">Muscle</tissue>
    </source>
</reference>
<organism evidence="2 3">
    <name type="scientific">Portunus trituberculatus</name>
    <name type="common">Swimming crab</name>
    <name type="synonym">Neptunus trituberculatus</name>
    <dbReference type="NCBI Taxonomy" id="210409"/>
    <lineage>
        <taxon>Eukaryota</taxon>
        <taxon>Metazoa</taxon>
        <taxon>Ecdysozoa</taxon>
        <taxon>Arthropoda</taxon>
        <taxon>Crustacea</taxon>
        <taxon>Multicrustacea</taxon>
        <taxon>Malacostraca</taxon>
        <taxon>Eumalacostraca</taxon>
        <taxon>Eucarida</taxon>
        <taxon>Decapoda</taxon>
        <taxon>Pleocyemata</taxon>
        <taxon>Brachyura</taxon>
        <taxon>Eubrachyura</taxon>
        <taxon>Portunoidea</taxon>
        <taxon>Portunidae</taxon>
        <taxon>Portuninae</taxon>
        <taxon>Portunus</taxon>
    </lineage>
</organism>
<dbReference type="AlphaFoldDB" id="A0A5B7FUM8"/>